<protein>
    <recommendedName>
        <fullName evidence="3">YCII-related domain-containing protein</fullName>
    </recommendedName>
</protein>
<dbReference type="Proteomes" id="UP000245697">
    <property type="component" value="Unassembled WGS sequence"/>
</dbReference>
<name>A0A316F972_9ACTN</name>
<evidence type="ECO:0008006" key="3">
    <source>
        <dbReference type="Google" id="ProtNLM"/>
    </source>
</evidence>
<accession>A0A316F972</accession>
<organism evidence="1 2">
    <name type="scientific">Actinoplanes xinjiangensis</name>
    <dbReference type="NCBI Taxonomy" id="512350"/>
    <lineage>
        <taxon>Bacteria</taxon>
        <taxon>Bacillati</taxon>
        <taxon>Actinomycetota</taxon>
        <taxon>Actinomycetes</taxon>
        <taxon>Micromonosporales</taxon>
        <taxon>Micromonosporaceae</taxon>
        <taxon>Actinoplanes</taxon>
    </lineage>
</organism>
<proteinExistence type="predicted"/>
<sequence length="109" mass="11806">MAQVVVEIHVPLVPVAGLDRGEHFHPWIDRIEEFLTEAEEDGTVEVADDGEEFGDVYVFSIAGAAEPELLTTASRAVSLDDVPDGAYAMVTDDEAPEWGLGRRVDLPLG</sequence>
<dbReference type="EMBL" id="QGGR01000012">
    <property type="protein sequence ID" value="PWK44305.1"/>
    <property type="molecule type" value="Genomic_DNA"/>
</dbReference>
<dbReference type="RefSeq" id="WP_109596780.1">
    <property type="nucleotide sequence ID" value="NZ_BONA01000029.1"/>
</dbReference>
<evidence type="ECO:0000313" key="2">
    <source>
        <dbReference type="Proteomes" id="UP000245697"/>
    </source>
</evidence>
<dbReference type="AlphaFoldDB" id="A0A316F972"/>
<comment type="caution">
    <text evidence="1">The sequence shown here is derived from an EMBL/GenBank/DDBJ whole genome shotgun (WGS) entry which is preliminary data.</text>
</comment>
<evidence type="ECO:0000313" key="1">
    <source>
        <dbReference type="EMBL" id="PWK44305.1"/>
    </source>
</evidence>
<keyword evidence="2" id="KW-1185">Reference proteome</keyword>
<reference evidence="1 2" key="1">
    <citation type="submission" date="2018-05" db="EMBL/GenBank/DDBJ databases">
        <title>Genomic Encyclopedia of Archaeal and Bacterial Type Strains, Phase II (KMG-II): from individual species to whole genera.</title>
        <authorList>
            <person name="Goeker M."/>
        </authorList>
    </citation>
    <scope>NUCLEOTIDE SEQUENCE [LARGE SCALE GENOMIC DNA]</scope>
    <source>
        <strain evidence="1 2">DSM 45184</strain>
    </source>
</reference>
<gene>
    <name evidence="1" type="ORF">BC793_112180</name>
</gene>
<dbReference type="OrthoDB" id="3389824at2"/>